<gene>
    <name evidence="14" type="ORF">D915_005954</name>
</gene>
<evidence type="ECO:0000256" key="5">
    <source>
        <dbReference type="ARBA" id="ARBA00022840"/>
    </source>
</evidence>
<keyword evidence="6" id="KW-0413">Isomerase</keyword>
<dbReference type="InterPro" id="IPR036388">
    <property type="entry name" value="WH-like_DNA-bd_sf"/>
</dbReference>
<dbReference type="EMBL" id="JXXN02002292">
    <property type="protein sequence ID" value="THD23176.1"/>
    <property type="molecule type" value="Genomic_DNA"/>
</dbReference>
<keyword evidence="5" id="KW-0067">ATP-binding</keyword>
<evidence type="ECO:0000256" key="10">
    <source>
        <dbReference type="ARBA" id="ARBA00048988"/>
    </source>
</evidence>
<feature type="compositionally biased region" description="Polar residues" evidence="11">
    <location>
        <begin position="1063"/>
        <end position="1088"/>
    </location>
</feature>
<keyword evidence="2" id="KW-0547">Nucleotide-binding</keyword>
<feature type="region of interest" description="Disordered" evidence="11">
    <location>
        <begin position="623"/>
        <end position="645"/>
    </location>
</feature>
<dbReference type="Gene3D" id="1.10.3380.10">
    <property type="entry name" value="Sec63 N-terminal domain-like domain"/>
    <property type="match status" value="1"/>
</dbReference>
<comment type="caution">
    <text evidence="14">The sequence shown here is derived from an EMBL/GenBank/DDBJ whole genome shotgun (WGS) entry which is preliminary data.</text>
</comment>
<feature type="compositionally biased region" description="Polar residues" evidence="11">
    <location>
        <begin position="1098"/>
        <end position="1111"/>
    </location>
</feature>
<dbReference type="CDD" id="cd18795">
    <property type="entry name" value="SF2_C_Ski2"/>
    <property type="match status" value="1"/>
</dbReference>
<dbReference type="SUPFAM" id="SSF158702">
    <property type="entry name" value="Sec63 N-terminal domain-like"/>
    <property type="match status" value="1"/>
</dbReference>
<protein>
    <recommendedName>
        <fullName evidence="9">DNA 3'-5' helicase</fullName>
        <ecNumber evidence="9">5.6.2.4</ecNumber>
    </recommendedName>
</protein>
<keyword evidence="4 14" id="KW-0347">Helicase</keyword>
<evidence type="ECO:0000313" key="15">
    <source>
        <dbReference type="Proteomes" id="UP000230066"/>
    </source>
</evidence>
<feature type="compositionally biased region" description="Low complexity" evidence="11">
    <location>
        <begin position="1117"/>
        <end position="1128"/>
    </location>
</feature>
<keyword evidence="15" id="KW-1185">Reference proteome</keyword>
<evidence type="ECO:0000256" key="8">
    <source>
        <dbReference type="ARBA" id="ARBA00034617"/>
    </source>
</evidence>
<dbReference type="InterPro" id="IPR011545">
    <property type="entry name" value="DEAD/DEAH_box_helicase_dom"/>
</dbReference>
<dbReference type="InterPro" id="IPR001650">
    <property type="entry name" value="Helicase_C-like"/>
</dbReference>
<feature type="domain" description="Helicase ATP-binding" evidence="12">
    <location>
        <begin position="12"/>
        <end position="190"/>
    </location>
</feature>
<dbReference type="PROSITE" id="PS51192">
    <property type="entry name" value="HELICASE_ATP_BIND_1"/>
    <property type="match status" value="1"/>
</dbReference>
<comment type="catalytic activity">
    <reaction evidence="10">
        <text>ATP + H2O = ADP + phosphate + H(+)</text>
        <dbReference type="Rhea" id="RHEA:13065"/>
        <dbReference type="ChEBI" id="CHEBI:15377"/>
        <dbReference type="ChEBI" id="CHEBI:15378"/>
        <dbReference type="ChEBI" id="CHEBI:30616"/>
        <dbReference type="ChEBI" id="CHEBI:43474"/>
        <dbReference type="ChEBI" id="CHEBI:456216"/>
        <dbReference type="EC" id="5.6.2.4"/>
    </reaction>
</comment>
<dbReference type="InterPro" id="IPR004179">
    <property type="entry name" value="Sec63-dom"/>
</dbReference>
<proteinExistence type="inferred from homology"/>
<dbReference type="Pfam" id="PF00271">
    <property type="entry name" value="Helicase_C"/>
    <property type="match status" value="1"/>
</dbReference>
<dbReference type="PROSITE" id="PS51194">
    <property type="entry name" value="HELICASE_CTER"/>
    <property type="match status" value="1"/>
</dbReference>
<dbReference type="InterPro" id="IPR027417">
    <property type="entry name" value="P-loop_NTPase"/>
</dbReference>
<dbReference type="PANTHER" id="PTHR47835:SF3">
    <property type="entry name" value="HELICASE FOR MEIOSIS 1"/>
    <property type="match status" value="1"/>
</dbReference>
<evidence type="ECO:0000256" key="11">
    <source>
        <dbReference type="SAM" id="MobiDB-lite"/>
    </source>
</evidence>
<dbReference type="SMART" id="SM00487">
    <property type="entry name" value="DEXDc"/>
    <property type="match status" value="1"/>
</dbReference>
<dbReference type="InterPro" id="IPR052247">
    <property type="entry name" value="Meiotic_Crossover_Helicase"/>
</dbReference>
<evidence type="ECO:0000256" key="3">
    <source>
        <dbReference type="ARBA" id="ARBA00022801"/>
    </source>
</evidence>
<dbReference type="GO" id="GO:0051321">
    <property type="term" value="P:meiotic cell cycle"/>
    <property type="evidence" value="ECO:0007669"/>
    <property type="project" value="UniProtKB-KW"/>
</dbReference>
<evidence type="ECO:0000256" key="4">
    <source>
        <dbReference type="ARBA" id="ARBA00022806"/>
    </source>
</evidence>
<dbReference type="SUPFAM" id="SSF52540">
    <property type="entry name" value="P-loop containing nucleoside triphosphate hydrolases"/>
    <property type="match status" value="1"/>
</dbReference>
<dbReference type="GO" id="GO:0016787">
    <property type="term" value="F:hydrolase activity"/>
    <property type="evidence" value="ECO:0007669"/>
    <property type="project" value="UniProtKB-KW"/>
</dbReference>
<dbReference type="InterPro" id="IPR014001">
    <property type="entry name" value="Helicase_ATP-bd"/>
</dbReference>
<dbReference type="Proteomes" id="UP000230066">
    <property type="component" value="Unassembled WGS sequence"/>
</dbReference>
<keyword evidence="3" id="KW-0378">Hydrolase</keyword>
<feature type="compositionally biased region" description="Polar residues" evidence="11">
    <location>
        <begin position="625"/>
        <end position="645"/>
    </location>
</feature>
<evidence type="ECO:0000259" key="12">
    <source>
        <dbReference type="PROSITE" id="PS51192"/>
    </source>
</evidence>
<dbReference type="GO" id="GO:0003676">
    <property type="term" value="F:nucleic acid binding"/>
    <property type="evidence" value="ECO:0007669"/>
    <property type="project" value="InterPro"/>
</dbReference>
<evidence type="ECO:0000313" key="14">
    <source>
        <dbReference type="EMBL" id="THD23176.1"/>
    </source>
</evidence>
<comment type="catalytic activity">
    <reaction evidence="8">
        <text>Couples ATP hydrolysis with the unwinding of duplex DNA by translocating in the 3'-5' direction.</text>
        <dbReference type="EC" id="5.6.2.4"/>
    </reaction>
</comment>
<reference evidence="14" key="1">
    <citation type="submission" date="2019-03" db="EMBL/GenBank/DDBJ databases">
        <title>Improved annotation for the trematode Fasciola hepatica.</title>
        <authorList>
            <person name="Choi Y.-J."/>
            <person name="Martin J."/>
            <person name="Mitreva M."/>
        </authorList>
    </citation>
    <scope>NUCLEOTIDE SEQUENCE [LARGE SCALE GENOMIC DNA]</scope>
</reference>
<keyword evidence="7" id="KW-0469">Meiosis</keyword>
<dbReference type="EC" id="5.6.2.4" evidence="9"/>
<dbReference type="Gene3D" id="1.10.10.10">
    <property type="entry name" value="Winged helix-like DNA-binding domain superfamily/Winged helix DNA-binding domain"/>
    <property type="match status" value="1"/>
</dbReference>
<dbReference type="PANTHER" id="PTHR47835">
    <property type="entry name" value="HFM1, ATP DEPENDENT DNA HELICASE HOMOLOG"/>
    <property type="match status" value="1"/>
</dbReference>
<dbReference type="Pfam" id="PF23445">
    <property type="entry name" value="WHD_SNRNP200"/>
    <property type="match status" value="1"/>
</dbReference>
<evidence type="ECO:0000256" key="1">
    <source>
        <dbReference type="ARBA" id="ARBA00010140"/>
    </source>
</evidence>
<evidence type="ECO:0000256" key="6">
    <source>
        <dbReference type="ARBA" id="ARBA00023235"/>
    </source>
</evidence>
<dbReference type="InterPro" id="IPR057842">
    <property type="entry name" value="WH_MER3"/>
</dbReference>
<sequence>MSRGKTNQIYDSQIFNTSNSLIVCAPTGCGKTAIFELNIIKYLCQLDEAASDESSCVVYIAPLKSLCTQKCSEWCNKFATFQLNCIKSTGDTDALDLRQIYSRSLIVTTPEKIDTVLKSQSNCSQFLSSIKYCFVDEIHMIKDLDRGPTLEALITRIKTCSNARFVCVSATMSNSEDIAIWFENPRNKAVFYNFGDEFRPAPVKKLVIGYPRRYNQSIFQFDSILNYKIKTILEAHSDNKPVLVFCTTRRSTSQLARDLIQSHLFVASNKMEETRMSLACSIKDLQLKECFERGVGYHHAGLATEDREIVEKAFAVGCLPVLASTSTLAMGLNLPAHLVVIKNTEQLINGHLRGYNATQLTQMIGRAGRPPFHTEGLAIVMTSNELKPHYEKLLQQTDLIESCLLTVLARCLNTEIVLGTVKSLQSAVDWVRSTYLYVRMRKAPQFYGLPVSNSTEKLHHYIEQLCFGHLKEMAELGLTRLDPTTANVTPTDLGKLMMKYHLEVQTIRMMWQLTGNETIEEIIHFIGRCQELGDIQLRSSEKTTLNNINRSRGANALRYPLAGRIATIQMKIVCLIQTYLGKLPVPDFALEQDTQRIIWCASRVTQALSSLLWLEEEDDSRETRNTSVSLPDSSVMQSDRPISSIDSPVKPPVCSKYTCMVNVLELNKSFQFGSWLNRPLASLFSISHLTGSDMDRLIRHGYLSLTAVRSLTPKILEQILNKNPPFGDKTYTAIQSIPKYELDIMQLPMDDPVRARIRFSIGMMHFCKTDMVTVLIGDSSNTLLRKIRLKSSKLIPTPYTEDLELLCSQQSTHVNVSVISSNYAGIDLHTTFPVVAIGSQNPNTSEVQENQLDPDQPTELSVGYVEVAPISSTSNEQNCEGPFEVQSKLFWPVVKPSNLGRIASLTENRAVSETPKKRTLPSVTDRLAKRPKPRLNKVWTSKTKSNALNVTYTWLPVTSDSTPKIPLIQTSMLDYIRSGTSQLESETEIPVSHSHVSAPSIDDCHIRDCSLTITKTDERRCARPRRFRWNPSTVQIPLSFGEAESDSKHILLSEEPYFVDECSTNKLPSPQTPGTSKWLNSPDSSIPDNDNGRFALINTHTSLPTSPTGQAKEQPESQIQSDSSSQSSDVIDLILTEVSQRLENENLERITTQTSITPTPPIRSLKPIIQLASAPELDQHVVNPVFDPTLTDNHLQQIHRKENSSTAQNVLHGTYVRGDMSGTVERYSTPLNLTQTPRNLPAFSQFSITRRITPSTSEANWKSTHMPVSDNANNSRTVLADQTPQTDKLHQFKQPIDVEFNKFLSKWRTLELPSYSQSRKSEFPLDMELYEQGWQDLACTIRLTELFKKYGINETCYSSSTLETPSCELGNYIQTMNSDRPYTEPIRVLKDQCDLDEMDSTTQTREE</sequence>
<comment type="similarity">
    <text evidence="1">Belongs to the helicase family. SKI2 subfamily.</text>
</comment>
<evidence type="ECO:0000256" key="9">
    <source>
        <dbReference type="ARBA" id="ARBA00034808"/>
    </source>
</evidence>
<dbReference type="GO" id="GO:0005524">
    <property type="term" value="F:ATP binding"/>
    <property type="evidence" value="ECO:0007669"/>
    <property type="project" value="UniProtKB-KW"/>
</dbReference>
<evidence type="ECO:0000259" key="13">
    <source>
        <dbReference type="PROSITE" id="PS51194"/>
    </source>
</evidence>
<dbReference type="SMART" id="SM00973">
    <property type="entry name" value="Sec63"/>
    <property type="match status" value="1"/>
</dbReference>
<dbReference type="Pfam" id="PF02889">
    <property type="entry name" value="Sec63"/>
    <property type="match status" value="1"/>
</dbReference>
<name>A0A4E0R893_FASHE</name>
<evidence type="ECO:0000256" key="7">
    <source>
        <dbReference type="ARBA" id="ARBA00023254"/>
    </source>
</evidence>
<accession>A0A4E0R893</accession>
<feature type="domain" description="Helicase C-terminal" evidence="13">
    <location>
        <begin position="228"/>
        <end position="416"/>
    </location>
</feature>
<dbReference type="GO" id="GO:0043138">
    <property type="term" value="F:3'-5' DNA helicase activity"/>
    <property type="evidence" value="ECO:0007669"/>
    <property type="project" value="UniProtKB-EC"/>
</dbReference>
<dbReference type="Gene3D" id="3.40.50.300">
    <property type="entry name" value="P-loop containing nucleotide triphosphate hydrolases"/>
    <property type="match status" value="2"/>
</dbReference>
<evidence type="ECO:0000256" key="2">
    <source>
        <dbReference type="ARBA" id="ARBA00022741"/>
    </source>
</evidence>
<dbReference type="SMART" id="SM00490">
    <property type="entry name" value="HELICc"/>
    <property type="match status" value="1"/>
</dbReference>
<dbReference type="FunFam" id="1.10.10.10:FF:000012">
    <property type="entry name" value="U5 small nuclear ribonucleoprotein helicase"/>
    <property type="match status" value="1"/>
</dbReference>
<dbReference type="Pfam" id="PF00270">
    <property type="entry name" value="DEAD"/>
    <property type="match status" value="1"/>
</dbReference>
<organism evidence="14 15">
    <name type="scientific">Fasciola hepatica</name>
    <name type="common">Liver fluke</name>
    <dbReference type="NCBI Taxonomy" id="6192"/>
    <lineage>
        <taxon>Eukaryota</taxon>
        <taxon>Metazoa</taxon>
        <taxon>Spiralia</taxon>
        <taxon>Lophotrochozoa</taxon>
        <taxon>Platyhelminthes</taxon>
        <taxon>Trematoda</taxon>
        <taxon>Digenea</taxon>
        <taxon>Plagiorchiida</taxon>
        <taxon>Echinostomata</taxon>
        <taxon>Echinostomatoidea</taxon>
        <taxon>Fasciolidae</taxon>
        <taxon>Fasciola</taxon>
    </lineage>
</organism>
<feature type="region of interest" description="Disordered" evidence="11">
    <location>
        <begin position="1063"/>
        <end position="1128"/>
    </location>
</feature>